<proteinExistence type="predicted"/>
<dbReference type="EMBL" id="CP007032">
    <property type="protein sequence ID" value="AHF08357.1"/>
    <property type="molecule type" value="Genomic_DNA"/>
</dbReference>
<accession>W0EC72</accession>
<keyword evidence="3" id="KW-1185">Reference proteome</keyword>
<evidence type="ECO:0000256" key="1">
    <source>
        <dbReference type="SAM" id="Phobius"/>
    </source>
</evidence>
<dbReference type="RefSeq" id="WP_025248581.1">
    <property type="nucleotide sequence ID" value="NZ_CP007032.1"/>
</dbReference>
<dbReference type="AlphaFoldDB" id="W0EC72"/>
<keyword evidence="1" id="KW-0472">Membrane</keyword>
<reference evidence="2 3" key="1">
    <citation type="submission" date="2013-12" db="EMBL/GenBank/DDBJ databases">
        <authorList>
            <consortium name="DOE Joint Genome Institute"/>
            <person name="Smidt H."/>
            <person name="Huntemann M."/>
            <person name="Han J."/>
            <person name="Chen A."/>
            <person name="Kyrpides N."/>
            <person name="Mavromatis K."/>
            <person name="Markowitz V."/>
            <person name="Palaniappan K."/>
            <person name="Ivanova N."/>
            <person name="Schaumberg A."/>
            <person name="Pati A."/>
            <person name="Liolios K."/>
            <person name="Nordberg H.P."/>
            <person name="Cantor M.N."/>
            <person name="Hua S.X."/>
            <person name="Woyke T."/>
        </authorList>
    </citation>
    <scope>NUCLEOTIDE SEQUENCE [LARGE SCALE GENOMIC DNA]</scope>
    <source>
        <strain evidence="3">DSM 15288</strain>
    </source>
</reference>
<organism evidence="2 3">
    <name type="scientific">Desulfitobacterium metallireducens DSM 15288</name>
    <dbReference type="NCBI Taxonomy" id="871968"/>
    <lineage>
        <taxon>Bacteria</taxon>
        <taxon>Bacillati</taxon>
        <taxon>Bacillota</taxon>
        <taxon>Clostridia</taxon>
        <taxon>Eubacteriales</taxon>
        <taxon>Desulfitobacteriaceae</taxon>
        <taxon>Desulfitobacterium</taxon>
    </lineage>
</organism>
<dbReference type="KEGG" id="dmt:DESME_00555"/>
<dbReference type="Proteomes" id="UP000010847">
    <property type="component" value="Chromosome"/>
</dbReference>
<sequence length="135" mass="15927">MANNIIYEEATNKIDKKKKLKRIVIGAFVFIITVLVGLILFYKYTLYQAEKNFNMDKYPEAKQYYQTAFKLNLGIDWDIKNKIQSCDELQSEYYGFREPLFQMSLSHLSGKNDPLLRTESHPNFLEFVESVGKFF</sequence>
<keyword evidence="1" id="KW-0812">Transmembrane</keyword>
<evidence type="ECO:0000313" key="3">
    <source>
        <dbReference type="Proteomes" id="UP000010847"/>
    </source>
</evidence>
<keyword evidence="1" id="KW-1133">Transmembrane helix</keyword>
<dbReference type="OrthoDB" id="9794377at2"/>
<gene>
    <name evidence="2" type="ORF">DESME_00555</name>
</gene>
<feature type="transmembrane region" description="Helical" evidence="1">
    <location>
        <begin position="23"/>
        <end position="42"/>
    </location>
</feature>
<dbReference type="HOGENOM" id="CLU_1882394_0_0_9"/>
<name>W0EC72_9FIRM</name>
<protein>
    <submittedName>
        <fullName evidence="2">Uncharacterized protein</fullName>
    </submittedName>
</protein>
<evidence type="ECO:0000313" key="2">
    <source>
        <dbReference type="EMBL" id="AHF08357.1"/>
    </source>
</evidence>